<evidence type="ECO:0000259" key="7">
    <source>
        <dbReference type="Pfam" id="PF20684"/>
    </source>
</evidence>
<evidence type="ECO:0000256" key="3">
    <source>
        <dbReference type="ARBA" id="ARBA00022989"/>
    </source>
</evidence>
<dbReference type="AlphaFoldDB" id="A0A9W9W7I0"/>
<comment type="caution">
    <text evidence="8">The sequence shown here is derived from an EMBL/GenBank/DDBJ whole genome shotgun (WGS) entry which is preliminary data.</text>
</comment>
<keyword evidence="9" id="KW-1185">Reference proteome</keyword>
<proteinExistence type="inferred from homology"/>
<feature type="transmembrane region" description="Helical" evidence="6">
    <location>
        <begin position="216"/>
        <end position="238"/>
    </location>
</feature>
<dbReference type="RefSeq" id="XP_056492152.1">
    <property type="nucleotide sequence ID" value="XM_056626357.1"/>
</dbReference>
<dbReference type="Proteomes" id="UP001147747">
    <property type="component" value="Unassembled WGS sequence"/>
</dbReference>
<protein>
    <recommendedName>
        <fullName evidence="7">Rhodopsin domain-containing protein</fullName>
    </recommendedName>
</protein>
<feature type="transmembrane region" description="Helical" evidence="6">
    <location>
        <begin position="140"/>
        <end position="162"/>
    </location>
</feature>
<feature type="transmembrane region" description="Helical" evidence="6">
    <location>
        <begin position="105"/>
        <end position="128"/>
    </location>
</feature>
<dbReference type="InterPro" id="IPR049326">
    <property type="entry name" value="Rhodopsin_dom_fungi"/>
</dbReference>
<dbReference type="GO" id="GO:0016020">
    <property type="term" value="C:membrane"/>
    <property type="evidence" value="ECO:0007669"/>
    <property type="project" value="UniProtKB-SubCell"/>
</dbReference>
<dbReference type="GeneID" id="81365337"/>
<reference evidence="8" key="1">
    <citation type="submission" date="2022-12" db="EMBL/GenBank/DDBJ databases">
        <authorList>
            <person name="Petersen C."/>
        </authorList>
    </citation>
    <scope>NUCLEOTIDE SEQUENCE</scope>
    <source>
        <strain evidence="8">IBT 29677</strain>
    </source>
</reference>
<organism evidence="8 9">
    <name type="scientific">Penicillium cosmopolitanum</name>
    <dbReference type="NCBI Taxonomy" id="1131564"/>
    <lineage>
        <taxon>Eukaryota</taxon>
        <taxon>Fungi</taxon>
        <taxon>Dikarya</taxon>
        <taxon>Ascomycota</taxon>
        <taxon>Pezizomycotina</taxon>
        <taxon>Eurotiomycetes</taxon>
        <taxon>Eurotiomycetidae</taxon>
        <taxon>Eurotiales</taxon>
        <taxon>Aspergillaceae</taxon>
        <taxon>Penicillium</taxon>
    </lineage>
</organism>
<name>A0A9W9W7I0_9EURO</name>
<comment type="similarity">
    <text evidence="5">Belongs to the SAT4 family.</text>
</comment>
<evidence type="ECO:0000313" key="8">
    <source>
        <dbReference type="EMBL" id="KAJ5407837.1"/>
    </source>
</evidence>
<sequence length="371" mass="40871">MSSESTSSGSLVHALRQNWLGKTDIAVQTILLAVAFVVVGLRLWTRRRLRVSLQGNDWFILAATVIMLGRYIVELLLILLCGMGIHTDEVVRLGGSETLVRFNKLTYVGELLWVTVVALIQLSILQYYFRRFQEPIIMRLTCVLIGLCSALWIASLLANAFLCTPPRKVWLASVEGDCGDRKMLHTGCAVSELILNIFILLLPIPILRHMRFSRKGGISLASTYLLGLVIIALSALRVDTKLFLTSKDSTYGSAPESLVSSIVTLLGIIVACLPVLAPASQRINGTPECTLISETPRSDTVSGSRYWKATVLSGGQKEEPEIPLVTVTQPPVGKMPGFNEWALGQIKITSDWEIHSTRNSARLDKDSIRRG</sequence>
<keyword evidence="2 6" id="KW-0812">Transmembrane</keyword>
<reference evidence="8" key="2">
    <citation type="journal article" date="2023" name="IMA Fungus">
        <title>Comparative genomic study of the Penicillium genus elucidates a diverse pangenome and 15 lateral gene transfer events.</title>
        <authorList>
            <person name="Petersen C."/>
            <person name="Sorensen T."/>
            <person name="Nielsen M.R."/>
            <person name="Sondergaard T.E."/>
            <person name="Sorensen J.L."/>
            <person name="Fitzpatrick D.A."/>
            <person name="Frisvad J.C."/>
            <person name="Nielsen K.L."/>
        </authorList>
    </citation>
    <scope>NUCLEOTIDE SEQUENCE</scope>
    <source>
        <strain evidence="8">IBT 29677</strain>
    </source>
</reference>
<comment type="subcellular location">
    <subcellularLocation>
        <location evidence="1">Membrane</location>
        <topology evidence="1">Multi-pass membrane protein</topology>
    </subcellularLocation>
</comment>
<keyword evidence="3 6" id="KW-1133">Transmembrane helix</keyword>
<evidence type="ECO:0000256" key="1">
    <source>
        <dbReference type="ARBA" id="ARBA00004141"/>
    </source>
</evidence>
<dbReference type="OrthoDB" id="5329176at2759"/>
<dbReference type="PANTHER" id="PTHR33048">
    <property type="entry name" value="PTH11-LIKE INTEGRAL MEMBRANE PROTEIN (AFU_ORTHOLOGUE AFUA_5G11245)"/>
    <property type="match status" value="1"/>
</dbReference>
<gene>
    <name evidence="8" type="ORF">N7509_001720</name>
</gene>
<accession>A0A9W9W7I0</accession>
<feature type="transmembrane region" description="Helical" evidence="6">
    <location>
        <begin position="25"/>
        <end position="45"/>
    </location>
</feature>
<feature type="domain" description="Rhodopsin" evidence="7">
    <location>
        <begin position="41"/>
        <end position="280"/>
    </location>
</feature>
<dbReference type="EMBL" id="JAPZBU010000004">
    <property type="protein sequence ID" value="KAJ5407837.1"/>
    <property type="molecule type" value="Genomic_DNA"/>
</dbReference>
<feature type="transmembrane region" description="Helical" evidence="6">
    <location>
        <begin position="258"/>
        <end position="277"/>
    </location>
</feature>
<evidence type="ECO:0000256" key="2">
    <source>
        <dbReference type="ARBA" id="ARBA00022692"/>
    </source>
</evidence>
<dbReference type="InterPro" id="IPR052337">
    <property type="entry name" value="SAT4-like"/>
</dbReference>
<evidence type="ECO:0000256" key="4">
    <source>
        <dbReference type="ARBA" id="ARBA00023136"/>
    </source>
</evidence>
<dbReference type="Pfam" id="PF20684">
    <property type="entry name" value="Fung_rhodopsin"/>
    <property type="match status" value="1"/>
</dbReference>
<evidence type="ECO:0000256" key="6">
    <source>
        <dbReference type="SAM" id="Phobius"/>
    </source>
</evidence>
<evidence type="ECO:0000313" key="9">
    <source>
        <dbReference type="Proteomes" id="UP001147747"/>
    </source>
</evidence>
<keyword evidence="4 6" id="KW-0472">Membrane</keyword>
<evidence type="ECO:0000256" key="5">
    <source>
        <dbReference type="ARBA" id="ARBA00038359"/>
    </source>
</evidence>
<feature type="transmembrane region" description="Helical" evidence="6">
    <location>
        <begin position="57"/>
        <end position="85"/>
    </location>
</feature>
<feature type="transmembrane region" description="Helical" evidence="6">
    <location>
        <begin position="182"/>
        <end position="204"/>
    </location>
</feature>
<dbReference type="PANTHER" id="PTHR33048:SF47">
    <property type="entry name" value="INTEGRAL MEMBRANE PROTEIN-RELATED"/>
    <property type="match status" value="1"/>
</dbReference>